<dbReference type="GO" id="GO:0005737">
    <property type="term" value="C:cytoplasm"/>
    <property type="evidence" value="ECO:0007669"/>
    <property type="project" value="UniProtKB-ARBA"/>
</dbReference>
<dbReference type="HAMAP" id="MF_00360">
    <property type="entry name" value="Ribosomal_bS6"/>
    <property type="match status" value="1"/>
</dbReference>
<dbReference type="Pfam" id="PF01250">
    <property type="entry name" value="Ribosomal_S6"/>
    <property type="match status" value="1"/>
</dbReference>
<keyword evidence="2 8" id="KW-0699">rRNA-binding</keyword>
<dbReference type="NCBIfam" id="TIGR00166">
    <property type="entry name" value="S6"/>
    <property type="match status" value="1"/>
</dbReference>
<dbReference type="Gene3D" id="3.30.70.60">
    <property type="match status" value="1"/>
</dbReference>
<keyword evidence="10" id="KW-1185">Reference proteome</keyword>
<keyword evidence="4 8" id="KW-0689">Ribosomal protein</keyword>
<evidence type="ECO:0000256" key="2">
    <source>
        <dbReference type="ARBA" id="ARBA00022730"/>
    </source>
</evidence>
<comment type="function">
    <text evidence="6 8">Binds together with bS18 to 16S ribosomal RNA.</text>
</comment>
<evidence type="ECO:0000313" key="9">
    <source>
        <dbReference type="EMBL" id="SEJ74080.1"/>
    </source>
</evidence>
<organism evidence="9 10">
    <name type="scientific">Propionispira arboris</name>
    <dbReference type="NCBI Taxonomy" id="84035"/>
    <lineage>
        <taxon>Bacteria</taxon>
        <taxon>Bacillati</taxon>
        <taxon>Bacillota</taxon>
        <taxon>Negativicutes</taxon>
        <taxon>Selenomonadales</taxon>
        <taxon>Selenomonadaceae</taxon>
        <taxon>Propionispira</taxon>
    </lineage>
</organism>
<evidence type="ECO:0000256" key="7">
    <source>
        <dbReference type="ARBA" id="ARBA00035294"/>
    </source>
</evidence>
<keyword evidence="5 8" id="KW-0687">Ribonucleoprotein</keyword>
<dbReference type="Proteomes" id="UP000199662">
    <property type="component" value="Unassembled WGS sequence"/>
</dbReference>
<evidence type="ECO:0000256" key="5">
    <source>
        <dbReference type="ARBA" id="ARBA00023274"/>
    </source>
</evidence>
<dbReference type="InterPro" id="IPR020814">
    <property type="entry name" value="Ribosomal_S6_plastid/chlpt"/>
</dbReference>
<dbReference type="GO" id="GO:0005840">
    <property type="term" value="C:ribosome"/>
    <property type="evidence" value="ECO:0007669"/>
    <property type="project" value="UniProtKB-KW"/>
</dbReference>
<dbReference type="PROSITE" id="PS01048">
    <property type="entry name" value="RIBOSOMAL_S6"/>
    <property type="match status" value="1"/>
</dbReference>
<dbReference type="GO" id="GO:0003735">
    <property type="term" value="F:structural constituent of ribosome"/>
    <property type="evidence" value="ECO:0007669"/>
    <property type="project" value="InterPro"/>
</dbReference>
<evidence type="ECO:0000256" key="3">
    <source>
        <dbReference type="ARBA" id="ARBA00022884"/>
    </source>
</evidence>
<dbReference type="InterPro" id="IPR035980">
    <property type="entry name" value="Ribosomal_bS6_sf"/>
</dbReference>
<dbReference type="InterPro" id="IPR020815">
    <property type="entry name" value="Ribosomal_bS6_CS"/>
</dbReference>
<evidence type="ECO:0000256" key="8">
    <source>
        <dbReference type="HAMAP-Rule" id="MF_00360"/>
    </source>
</evidence>
<evidence type="ECO:0000256" key="4">
    <source>
        <dbReference type="ARBA" id="ARBA00022980"/>
    </source>
</evidence>
<protein>
    <recommendedName>
        <fullName evidence="7 8">Small ribosomal subunit protein bS6</fullName>
    </recommendedName>
</protein>
<evidence type="ECO:0000313" key="10">
    <source>
        <dbReference type="Proteomes" id="UP000199662"/>
    </source>
</evidence>
<dbReference type="STRING" id="84035.SAMN05660742_115105"/>
<gene>
    <name evidence="8" type="primary">rpsF</name>
    <name evidence="9" type="ORF">SAMN05660742_115105</name>
</gene>
<dbReference type="EMBL" id="FNZK01000015">
    <property type="protein sequence ID" value="SEJ74080.1"/>
    <property type="molecule type" value="Genomic_DNA"/>
</dbReference>
<accession>A0A1H7BIM3</accession>
<dbReference type="PANTHER" id="PTHR21011:SF1">
    <property type="entry name" value="SMALL RIBOSOMAL SUBUNIT PROTEIN BS6M"/>
    <property type="match status" value="1"/>
</dbReference>
<evidence type="ECO:0000256" key="1">
    <source>
        <dbReference type="ARBA" id="ARBA00009512"/>
    </source>
</evidence>
<dbReference type="GO" id="GO:0006412">
    <property type="term" value="P:translation"/>
    <property type="evidence" value="ECO:0007669"/>
    <property type="project" value="UniProtKB-UniRule"/>
</dbReference>
<dbReference type="PANTHER" id="PTHR21011">
    <property type="entry name" value="MITOCHONDRIAL 28S RIBOSOMAL PROTEIN S6"/>
    <property type="match status" value="1"/>
</dbReference>
<sequence>MRKYEVIFIVKPIEEEATNAVIEKFANLIAANGGTVDKEDRWGKKHLAYEIKDHADGFYCLFYATCDPACVAEIDRVMKITDEILKHMIIKEEE</sequence>
<dbReference type="InterPro" id="IPR000529">
    <property type="entry name" value="Ribosomal_bS6"/>
</dbReference>
<dbReference type="GO" id="GO:1990904">
    <property type="term" value="C:ribonucleoprotein complex"/>
    <property type="evidence" value="ECO:0007669"/>
    <property type="project" value="UniProtKB-KW"/>
</dbReference>
<dbReference type="CDD" id="cd00473">
    <property type="entry name" value="bS6"/>
    <property type="match status" value="1"/>
</dbReference>
<dbReference type="GO" id="GO:0070181">
    <property type="term" value="F:small ribosomal subunit rRNA binding"/>
    <property type="evidence" value="ECO:0007669"/>
    <property type="project" value="TreeGrafter"/>
</dbReference>
<proteinExistence type="inferred from homology"/>
<name>A0A1H7BIM3_9FIRM</name>
<evidence type="ECO:0000256" key="6">
    <source>
        <dbReference type="ARBA" id="ARBA00035104"/>
    </source>
</evidence>
<reference evidence="10" key="1">
    <citation type="submission" date="2016-10" db="EMBL/GenBank/DDBJ databases">
        <authorList>
            <person name="Varghese N."/>
            <person name="Submissions S."/>
        </authorList>
    </citation>
    <scope>NUCLEOTIDE SEQUENCE [LARGE SCALE GENOMIC DNA]</scope>
    <source>
        <strain evidence="10">DSM 2179</strain>
    </source>
</reference>
<dbReference type="AlphaFoldDB" id="A0A1H7BIM3"/>
<comment type="similarity">
    <text evidence="1 8">Belongs to the bacterial ribosomal protein bS6 family.</text>
</comment>
<keyword evidence="3 8" id="KW-0694">RNA-binding</keyword>
<dbReference type="InterPro" id="IPR014717">
    <property type="entry name" value="Transl_elong_EF1B/ribsomal_bS6"/>
</dbReference>
<dbReference type="RefSeq" id="WP_019553740.1">
    <property type="nucleotide sequence ID" value="NZ_FNZK01000015.1"/>
</dbReference>
<dbReference type="SUPFAM" id="SSF54995">
    <property type="entry name" value="Ribosomal protein S6"/>
    <property type="match status" value="1"/>
</dbReference>